<dbReference type="Gene3D" id="3.40.50.1820">
    <property type="entry name" value="alpha/beta hydrolase"/>
    <property type="match status" value="1"/>
</dbReference>
<name>A0AAN6GI93_9BASI</name>
<comment type="catalytic activity">
    <reaction evidence="9">
        <text>feruloyl-polysaccharide + H2O = ferulate + polysaccharide.</text>
        <dbReference type="EC" id="3.1.1.73"/>
    </reaction>
</comment>
<evidence type="ECO:0000256" key="9">
    <source>
        <dbReference type="ARBA" id="ARBA00034075"/>
    </source>
</evidence>
<dbReference type="EMBL" id="JAPDMZ010000497">
    <property type="protein sequence ID" value="KAK0542560.1"/>
    <property type="molecule type" value="Genomic_DNA"/>
</dbReference>
<dbReference type="EC" id="3.1.1.-" evidence="10"/>
<dbReference type="InterPro" id="IPR011118">
    <property type="entry name" value="Tannase/feruloyl_esterase"/>
</dbReference>
<keyword evidence="3" id="KW-0624">Polysaccharide degradation</keyword>
<evidence type="ECO:0000256" key="4">
    <source>
        <dbReference type="ARBA" id="ARBA00022723"/>
    </source>
</evidence>
<evidence type="ECO:0000256" key="11">
    <source>
        <dbReference type="SAM" id="Coils"/>
    </source>
</evidence>
<evidence type="ECO:0000256" key="8">
    <source>
        <dbReference type="ARBA" id="ARBA00023157"/>
    </source>
</evidence>
<keyword evidence="3" id="KW-0119">Carbohydrate metabolism</keyword>
<dbReference type="PANTHER" id="PTHR33938">
    <property type="entry name" value="FERULOYL ESTERASE B-RELATED"/>
    <property type="match status" value="1"/>
</dbReference>
<accession>A0AAN6GI93</accession>
<dbReference type="AlphaFoldDB" id="A0AAN6GI93"/>
<dbReference type="GO" id="GO:0030600">
    <property type="term" value="F:feruloyl esterase activity"/>
    <property type="evidence" value="ECO:0007669"/>
    <property type="project" value="UniProtKB-EC"/>
</dbReference>
<evidence type="ECO:0000256" key="12">
    <source>
        <dbReference type="SAM" id="MobiDB-lite"/>
    </source>
</evidence>
<evidence type="ECO:0000256" key="3">
    <source>
        <dbReference type="ARBA" id="ARBA00022651"/>
    </source>
</evidence>
<feature type="coiled-coil region" evidence="11">
    <location>
        <begin position="256"/>
        <end position="283"/>
    </location>
</feature>
<sequence>MSNSTSRPRGIKRRRIGRHTGLADRIGVLSLLTLGSLVSAQQQILDPSEPFQIPPLLQPRSWLTPRQIAATSTNTTLDLSAICSSLATVIPPMLAAGAAPSRENITLDHVFAKYYQTGLNIPSHELFLDLPTGTLLPSDDAVGSINAAGTDWEPEGVIADMQYGLETSVQALQGGLPSFCRFGASIITSNISQVYMEVWLPLPDSMPTSTTDPDPVPFDNSTASSSSDGGDDSPSSNQSPAVRRTEPVPAWLRSPVAKWQESMRRRQQERDNLQRRLLLANARRPPANFTPAPDSAWQGRMIHIGTGAAKGAIIWPNMKQILARYREVVVADNVGHFSSAISEDWATNDATRRDSGYRAVHLSTMVGQVVTKTFYNVKPGQHSQQQQQRRRRGTRSALQQRMKAARGGSGERHHHHGGDGAAEASSYPNTPPPDVPISTTAEDADYADVMRFLNLRQSYASRLGFNSYFIGCSMGGRQGLSEAALYPADYDGILAGSPAISFTNTSAWQIWVNSKVSDPKDPGFISTNSYELIRNSVLRACDGLDGVLDGVVTNTSACTFDVFAPSLLCGGPGAPAKGCFNLAQMATLEGIYSNYTVGLNDTLVHTGLLPGSEISWLSTGGLTGKPFGVAPQFFQYQILNQTDVAPAMFNPFTQVSDAVVSFGNQLDPGRTNTWYEDLSPFLSHGKLLHTHGLADQLIPPGDSVRYYQAVSKAVVDGDHDALAEAYRLFLVPGMAHCRLGDGPWNFGGAAQTDMGARPLSYDAKHDATLALFDWVEKGEEPEYIVGAAYKTREEQAGYQTTTSIRDDRRFQYGVKNTRKLCPWPLQAHLLPNATVSPVRCLCYQETETTESVVRLFFFPRERTWLAPSLADKAARFSSLRKETGKA</sequence>
<evidence type="ECO:0000256" key="2">
    <source>
        <dbReference type="ARBA" id="ARBA00022487"/>
    </source>
</evidence>
<gene>
    <name evidence="13" type="ORF">OC846_006699</name>
</gene>
<proteinExistence type="inferred from homology"/>
<reference evidence="13" key="1">
    <citation type="journal article" date="2023" name="PhytoFront">
        <title>Draft Genome Resources of Seven Strains of Tilletia horrida, Causal Agent of Kernel Smut of Rice.</title>
        <authorList>
            <person name="Khanal S."/>
            <person name="Antony Babu S."/>
            <person name="Zhou X.G."/>
        </authorList>
    </citation>
    <scope>NUCLEOTIDE SEQUENCE</scope>
    <source>
        <strain evidence="13">TX6</strain>
    </source>
</reference>
<dbReference type="SUPFAM" id="SSF53474">
    <property type="entry name" value="alpha/beta-Hydrolases"/>
    <property type="match status" value="1"/>
</dbReference>
<evidence type="ECO:0000256" key="10">
    <source>
        <dbReference type="RuleBase" id="RU361238"/>
    </source>
</evidence>
<dbReference type="GO" id="GO:0045493">
    <property type="term" value="P:xylan catabolic process"/>
    <property type="evidence" value="ECO:0007669"/>
    <property type="project" value="UniProtKB-KW"/>
</dbReference>
<evidence type="ECO:0000256" key="1">
    <source>
        <dbReference type="ARBA" id="ARBA00006249"/>
    </source>
</evidence>
<keyword evidence="11" id="KW-0175">Coiled coil</keyword>
<dbReference type="GO" id="GO:0046872">
    <property type="term" value="F:metal ion binding"/>
    <property type="evidence" value="ECO:0007669"/>
    <property type="project" value="UniProtKB-KW"/>
</dbReference>
<feature type="compositionally biased region" description="Low complexity" evidence="12">
    <location>
        <begin position="219"/>
        <end position="240"/>
    </location>
</feature>
<organism evidence="13 14">
    <name type="scientific">Tilletia horrida</name>
    <dbReference type="NCBI Taxonomy" id="155126"/>
    <lineage>
        <taxon>Eukaryota</taxon>
        <taxon>Fungi</taxon>
        <taxon>Dikarya</taxon>
        <taxon>Basidiomycota</taxon>
        <taxon>Ustilaginomycotina</taxon>
        <taxon>Exobasidiomycetes</taxon>
        <taxon>Tilletiales</taxon>
        <taxon>Tilletiaceae</taxon>
        <taxon>Tilletia</taxon>
    </lineage>
</organism>
<dbReference type="InterPro" id="IPR029058">
    <property type="entry name" value="AB_hydrolase_fold"/>
</dbReference>
<feature type="region of interest" description="Disordered" evidence="12">
    <location>
        <begin position="206"/>
        <end position="247"/>
    </location>
</feature>
<dbReference type="Proteomes" id="UP001176517">
    <property type="component" value="Unassembled WGS sequence"/>
</dbReference>
<keyword evidence="7" id="KW-0106">Calcium</keyword>
<evidence type="ECO:0000256" key="5">
    <source>
        <dbReference type="ARBA" id="ARBA00022729"/>
    </source>
</evidence>
<dbReference type="Pfam" id="PF07519">
    <property type="entry name" value="Tannase"/>
    <property type="match status" value="1"/>
</dbReference>
<evidence type="ECO:0000313" key="14">
    <source>
        <dbReference type="Proteomes" id="UP001176517"/>
    </source>
</evidence>
<keyword evidence="2" id="KW-0719">Serine esterase</keyword>
<keyword evidence="6 10" id="KW-0378">Hydrolase</keyword>
<comment type="caution">
    <text evidence="13">The sequence shown here is derived from an EMBL/GenBank/DDBJ whole genome shotgun (WGS) entry which is preliminary data.</text>
</comment>
<dbReference type="PANTHER" id="PTHR33938:SF15">
    <property type="entry name" value="FERULOYL ESTERASE B-RELATED"/>
    <property type="match status" value="1"/>
</dbReference>
<evidence type="ECO:0000256" key="6">
    <source>
        <dbReference type="ARBA" id="ARBA00022801"/>
    </source>
</evidence>
<comment type="similarity">
    <text evidence="1 10">Belongs to the tannase family.</text>
</comment>
<keyword evidence="4" id="KW-0479">Metal-binding</keyword>
<protein>
    <recommendedName>
        <fullName evidence="10">Carboxylic ester hydrolase</fullName>
        <ecNumber evidence="10">3.1.1.-</ecNumber>
    </recommendedName>
</protein>
<evidence type="ECO:0000256" key="7">
    <source>
        <dbReference type="ARBA" id="ARBA00022837"/>
    </source>
</evidence>
<keyword evidence="14" id="KW-1185">Reference proteome</keyword>
<evidence type="ECO:0000313" key="13">
    <source>
        <dbReference type="EMBL" id="KAK0542560.1"/>
    </source>
</evidence>
<keyword evidence="3" id="KW-0858">Xylan degradation</keyword>
<feature type="region of interest" description="Disordered" evidence="12">
    <location>
        <begin position="377"/>
        <end position="439"/>
    </location>
</feature>
<keyword evidence="5" id="KW-0732">Signal</keyword>
<keyword evidence="8" id="KW-1015">Disulfide bond</keyword>